<dbReference type="KEGG" id="mac:MA_0499"/>
<keyword evidence="3" id="KW-1185">Reference proteome</keyword>
<dbReference type="EnsemblBacteria" id="AAM03943">
    <property type="protein sequence ID" value="AAM03943"/>
    <property type="gene ID" value="MA_0499"/>
</dbReference>
<proteinExistence type="predicted"/>
<reference evidence="2 3" key="1">
    <citation type="journal article" date="2002" name="Genome Res.">
        <title>The genome of Methanosarcina acetivorans reveals extensive metabolic and physiological diversity.</title>
        <authorList>
            <person name="Galagan J.E."/>
            <person name="Nusbaum C."/>
            <person name="Roy A."/>
            <person name="Endrizzi M.G."/>
            <person name="Macdonald P."/>
            <person name="FitzHugh W."/>
            <person name="Calvo S."/>
            <person name="Engels R."/>
            <person name="Smirnov S."/>
            <person name="Atnoor D."/>
            <person name="Brown A."/>
            <person name="Allen N."/>
            <person name="Naylor J."/>
            <person name="Stange-Thomann N."/>
            <person name="DeArellano K."/>
            <person name="Johnson R."/>
            <person name="Linton L."/>
            <person name="McEwan P."/>
            <person name="McKernan K."/>
            <person name="Talamas J."/>
            <person name="Tirrell A."/>
            <person name="Ye W."/>
            <person name="Zimmer A."/>
            <person name="Barber R.D."/>
            <person name="Cann I."/>
            <person name="Graham D.E."/>
            <person name="Grahame D.A."/>
            <person name="Guss A."/>
            <person name="Hedderich R."/>
            <person name="Ingram-Smith C."/>
            <person name="Kuettner C.H."/>
            <person name="Krzycki J.A."/>
            <person name="Leigh J.A."/>
            <person name="Li W."/>
            <person name="Liu J."/>
            <person name="Mukhopadhyay B."/>
            <person name="Reeve J.N."/>
            <person name="Smith K."/>
            <person name="Springer T.A."/>
            <person name="Umayam L.A."/>
            <person name="White O."/>
            <person name="White R.H."/>
            <person name="de Macario E.C."/>
            <person name="Ferry J.G."/>
            <person name="Jarrell K.F."/>
            <person name="Jing H."/>
            <person name="Macario A.J.L."/>
            <person name="Paulsen I."/>
            <person name="Pritchett M."/>
            <person name="Sowers K.R."/>
            <person name="Swanson R.V."/>
            <person name="Zinder S.H."/>
            <person name="Lander E."/>
            <person name="Metcalf W.W."/>
            <person name="Birren B."/>
        </authorList>
    </citation>
    <scope>NUCLEOTIDE SEQUENCE [LARGE SCALE GENOMIC DNA]</scope>
    <source>
        <strain evidence="3">ATCC 35395 / DSM 2834 / JCM 12185 / C2A</strain>
    </source>
</reference>
<dbReference type="EMBL" id="AE010299">
    <property type="protein sequence ID" value="AAM03943.1"/>
    <property type="molecule type" value="Genomic_DNA"/>
</dbReference>
<dbReference type="STRING" id="188937.MA_0499"/>
<sequence>MMSEVTIVELSPQPVLGIRKTGAYREIPVMLNRICEFAFSKNIQITGYPVFLWHETTVEEAQKAEVDENADIEVAFPISEFVENTGDEEIKVYELPGGKMAKVVHEGPYEESILTYEKLFFWITENGKRIAGPVREVYLNDPQEVKPEEILTEIYAPLE</sequence>
<dbReference type="InterPro" id="IPR029442">
    <property type="entry name" value="GyrI-like"/>
</dbReference>
<dbReference type="Pfam" id="PF06445">
    <property type="entry name" value="GyrI-like"/>
    <property type="match status" value="1"/>
</dbReference>
<dbReference type="Gene3D" id="3.20.80.10">
    <property type="entry name" value="Regulatory factor, effector binding domain"/>
    <property type="match status" value="1"/>
</dbReference>
<name>Q8TTD8_METAC</name>
<dbReference type="InterPro" id="IPR010499">
    <property type="entry name" value="AraC_E-bd"/>
</dbReference>
<dbReference type="PANTHER" id="PTHR40055">
    <property type="entry name" value="TRANSCRIPTIONAL REGULATOR YGIV-RELATED"/>
    <property type="match status" value="1"/>
</dbReference>
<dbReference type="SMART" id="SM00871">
    <property type="entry name" value="AraC_E_bind"/>
    <property type="match status" value="1"/>
</dbReference>
<organism evidence="2 3">
    <name type="scientific">Methanosarcina acetivorans (strain ATCC 35395 / DSM 2834 / JCM 12185 / C2A)</name>
    <dbReference type="NCBI Taxonomy" id="188937"/>
    <lineage>
        <taxon>Archaea</taxon>
        <taxon>Methanobacteriati</taxon>
        <taxon>Methanobacteriota</taxon>
        <taxon>Stenosarchaea group</taxon>
        <taxon>Methanomicrobia</taxon>
        <taxon>Methanosarcinales</taxon>
        <taxon>Methanosarcinaceae</taxon>
        <taxon>Methanosarcina</taxon>
    </lineage>
</organism>
<accession>Q8TTD8</accession>
<dbReference type="HOGENOM" id="CLU_113664_2_2_2"/>
<dbReference type="Proteomes" id="UP000002487">
    <property type="component" value="Chromosome"/>
</dbReference>
<dbReference type="InParanoid" id="Q8TTD8"/>
<dbReference type="SUPFAM" id="SSF55136">
    <property type="entry name" value="Probable bacterial effector-binding domain"/>
    <property type="match status" value="1"/>
</dbReference>
<evidence type="ECO:0000313" key="3">
    <source>
        <dbReference type="Proteomes" id="UP000002487"/>
    </source>
</evidence>
<dbReference type="InterPro" id="IPR011256">
    <property type="entry name" value="Reg_factor_effector_dom_sf"/>
</dbReference>
<protein>
    <recommendedName>
        <fullName evidence="1">AraC effector-binding domain-containing protein</fullName>
    </recommendedName>
</protein>
<gene>
    <name evidence="2" type="ordered locus">MA_0499</name>
</gene>
<dbReference type="AlphaFoldDB" id="Q8TTD8"/>
<feature type="domain" description="AraC effector-binding" evidence="1">
    <location>
        <begin position="3"/>
        <end position="159"/>
    </location>
</feature>
<dbReference type="OrthoDB" id="104532at2157"/>
<evidence type="ECO:0000259" key="1">
    <source>
        <dbReference type="SMART" id="SM00871"/>
    </source>
</evidence>
<evidence type="ECO:0000313" key="2">
    <source>
        <dbReference type="EMBL" id="AAM03943.1"/>
    </source>
</evidence>
<dbReference type="InterPro" id="IPR050908">
    <property type="entry name" value="SmbC-like"/>
</dbReference>
<dbReference type="PANTHER" id="PTHR40055:SF1">
    <property type="entry name" value="TRANSCRIPTIONAL REGULATOR YGIV-RELATED"/>
    <property type="match status" value="1"/>
</dbReference>
<dbReference type="PhylomeDB" id="Q8TTD8"/>